<dbReference type="Proteomes" id="UP000182544">
    <property type="component" value="Unassembled WGS sequence"/>
</dbReference>
<gene>
    <name evidence="5" type="ORF">SAMN05428642_102218</name>
</gene>
<dbReference type="Gene3D" id="2.60.40.1120">
    <property type="entry name" value="Carboxypeptidase-like, regulatory domain"/>
    <property type="match status" value="1"/>
</dbReference>
<comment type="subcellular location">
    <subcellularLocation>
        <location evidence="1">Cell outer membrane</location>
    </subcellularLocation>
</comment>
<proteinExistence type="predicted"/>
<dbReference type="RefSeq" id="WP_072401208.1">
    <property type="nucleotide sequence ID" value="NZ_FPKV01000002.1"/>
</dbReference>
<dbReference type="STRING" id="369401.SAMN05428642_102218"/>
<dbReference type="AlphaFoldDB" id="A0A1K2IHG9"/>
<name>A0A1K2IHG9_9FLAO</name>
<protein>
    <submittedName>
        <fullName evidence="5">CarboxypepD_reg-like domain-containing protein</fullName>
    </submittedName>
</protein>
<evidence type="ECO:0000256" key="2">
    <source>
        <dbReference type="ARBA" id="ARBA00023136"/>
    </source>
</evidence>
<keyword evidence="2" id="KW-0472">Membrane</keyword>
<dbReference type="SUPFAM" id="SSF56935">
    <property type="entry name" value="Porins"/>
    <property type="match status" value="1"/>
</dbReference>
<dbReference type="Pfam" id="PF13715">
    <property type="entry name" value="CarbopepD_reg_2"/>
    <property type="match status" value="1"/>
</dbReference>
<dbReference type="Pfam" id="PF14905">
    <property type="entry name" value="OMP_b-brl_3"/>
    <property type="match status" value="1"/>
</dbReference>
<keyword evidence="3" id="KW-0998">Cell outer membrane</keyword>
<dbReference type="GO" id="GO:0009279">
    <property type="term" value="C:cell outer membrane"/>
    <property type="evidence" value="ECO:0007669"/>
    <property type="project" value="UniProtKB-SubCell"/>
</dbReference>
<dbReference type="Gene3D" id="2.40.170.20">
    <property type="entry name" value="TonB-dependent receptor, beta-barrel domain"/>
    <property type="match status" value="1"/>
</dbReference>
<evidence type="ECO:0000259" key="4">
    <source>
        <dbReference type="Pfam" id="PF14905"/>
    </source>
</evidence>
<accession>A0A1K2IHG9</accession>
<feature type="domain" description="Outer membrane protein beta-barrel" evidence="4">
    <location>
        <begin position="375"/>
        <end position="783"/>
    </location>
</feature>
<organism evidence="5 6">
    <name type="scientific">Flaviramulus basaltis</name>
    <dbReference type="NCBI Taxonomy" id="369401"/>
    <lineage>
        <taxon>Bacteria</taxon>
        <taxon>Pseudomonadati</taxon>
        <taxon>Bacteroidota</taxon>
        <taxon>Flavobacteriia</taxon>
        <taxon>Flavobacteriales</taxon>
        <taxon>Flavobacteriaceae</taxon>
        <taxon>Flaviramulus</taxon>
    </lineage>
</organism>
<evidence type="ECO:0000256" key="3">
    <source>
        <dbReference type="ARBA" id="ARBA00023237"/>
    </source>
</evidence>
<evidence type="ECO:0000256" key="1">
    <source>
        <dbReference type="ARBA" id="ARBA00004442"/>
    </source>
</evidence>
<dbReference type="InterPro" id="IPR036942">
    <property type="entry name" value="Beta-barrel_TonB_sf"/>
</dbReference>
<keyword evidence="6" id="KW-1185">Reference proteome</keyword>
<dbReference type="SUPFAM" id="SSF49464">
    <property type="entry name" value="Carboxypeptidase regulatory domain-like"/>
    <property type="match status" value="1"/>
</dbReference>
<dbReference type="EMBL" id="FPKV01000002">
    <property type="protein sequence ID" value="SFZ91680.1"/>
    <property type="molecule type" value="Genomic_DNA"/>
</dbReference>
<reference evidence="5 6" key="1">
    <citation type="submission" date="2016-10" db="EMBL/GenBank/DDBJ databases">
        <authorList>
            <person name="de Groot N.N."/>
        </authorList>
    </citation>
    <scope>NUCLEOTIDE SEQUENCE [LARGE SCALE GENOMIC DNA]</scope>
    <source>
        <strain evidence="5 6">DSM 18180</strain>
    </source>
</reference>
<evidence type="ECO:0000313" key="6">
    <source>
        <dbReference type="Proteomes" id="UP000182544"/>
    </source>
</evidence>
<sequence length="806" mass="93522">MIKQSTTYFLFLFSLVSFSQEYSISGNLKDIDKKSIAFANVVLLEPENASLIQGTTTDDSGNFLLKNIKKGTYILKISFLGFNDYSSEIELNKDLDLNTIILKENLQQLDGITIVSKRPTIKRMVDRLVFNVENSTLSNNNVLDLLKHTPGVLVYDGSITIKQSTPTIYINDRKVHLSTSEVQQLLEGTSANNIKSIEVITNPPAKYEAEGGSVLNIITSKNIISGYNGSVFGNYKQGSEFPKYSFGTSHFFKTKKLNTYVNYSISPRKDYRHNDEFINFIDDNEITTSWETDFKRVRRSENQNINANIDYEINENNNLGFSTNMLISPRKGTKTGINSLTQVFDTNKNLDSTFHTTNMAVDETFNLAFTLDYAHKFKKEGEKLSASLHHTYYDSSNFQDVITGYFLPNDEDSFRDNRFQTFSSQNIKLYTGQIDYELPINESSHFESGIKISKIKSESILNQFTFESDIKNEDLQNSDVFLYDEMNYAAYASYSKDWDKWSLKLGLRSEYTNIKGNSLSTNQINNSDYLKFFPSFYLLNRINNENEIYFNYNKRIYRPRYAKLNPFKYFLNNNSYITGDPNLKPEIDDNFILGYTFNKDYTFELYYMFENDPTIQITYQNNNDKLLKYVNTNINQSISYGLEFTTYTSISKNWNLYLYSSIYYYEQQFYAKESNNELLSNEKWSTYLQIINYFTFLKDKSLIADISLLYISPFITGPININSSTGLDINLRKTLWNNKASLSIGLTDVFNGMNSTQVTKYLNQDILLKSRLENRLFVFGFNYKFGNFRLNSNKKEIDLIERERLN</sequence>
<dbReference type="InterPro" id="IPR041700">
    <property type="entry name" value="OMP_b-brl_3"/>
</dbReference>
<evidence type="ECO:0000313" key="5">
    <source>
        <dbReference type="EMBL" id="SFZ91680.1"/>
    </source>
</evidence>
<dbReference type="OrthoDB" id="8764943at2"/>
<dbReference type="InterPro" id="IPR008969">
    <property type="entry name" value="CarboxyPept-like_regulatory"/>
</dbReference>